<protein>
    <submittedName>
        <fullName evidence="2">Uncharacterized protein</fullName>
    </submittedName>
</protein>
<evidence type="ECO:0000256" key="1">
    <source>
        <dbReference type="SAM" id="Phobius"/>
    </source>
</evidence>
<evidence type="ECO:0000313" key="2">
    <source>
        <dbReference type="EMBL" id="EOS07333.1"/>
    </source>
</evidence>
<dbReference type="PATRIC" id="fig|1235788.3.peg.4777"/>
<sequence>MCFPTFWEFQSYTLGVFKTHFPYTLGVLPFFFCLYVGILYLCNKSNSYEKEATYYQK</sequence>
<evidence type="ECO:0000313" key="3">
    <source>
        <dbReference type="Proteomes" id="UP000014200"/>
    </source>
</evidence>
<name>R9HTI8_9BACT</name>
<organism evidence="2 3">
    <name type="scientific">Phocaeicola sartorii</name>
    <dbReference type="NCBI Taxonomy" id="671267"/>
    <lineage>
        <taxon>Bacteria</taxon>
        <taxon>Pseudomonadati</taxon>
        <taxon>Bacteroidota</taxon>
        <taxon>Bacteroidia</taxon>
        <taxon>Bacteroidales</taxon>
        <taxon>Bacteroidaceae</taxon>
        <taxon>Phocaeicola</taxon>
    </lineage>
</organism>
<reference evidence="2 3" key="1">
    <citation type="submission" date="2013-04" db="EMBL/GenBank/DDBJ databases">
        <title>The Genome Sequence of Bacteroides massiliensis dnLKV3.</title>
        <authorList>
            <consortium name="The Broad Institute Genomics Platform"/>
            <consortium name="The Broad Institute Genome Sequencing Center for Infectious Disease"/>
            <person name="Earl A."/>
            <person name="Xavier R."/>
            <person name="Kuhn K."/>
            <person name="Stappenbeck T."/>
            <person name="Walker B."/>
            <person name="Young S."/>
            <person name="Zeng Q."/>
            <person name="Gargeya S."/>
            <person name="Fitzgerald M."/>
            <person name="Haas B."/>
            <person name="Abouelleil A."/>
            <person name="Allen A.W."/>
            <person name="Alvarado L."/>
            <person name="Arachchi H.M."/>
            <person name="Berlin A.M."/>
            <person name="Chapman S.B."/>
            <person name="Gainer-Dewar J."/>
            <person name="Goldberg J."/>
            <person name="Griggs A."/>
            <person name="Gujja S."/>
            <person name="Hansen M."/>
            <person name="Howarth C."/>
            <person name="Imamovic A."/>
            <person name="Ireland A."/>
            <person name="Larimer J."/>
            <person name="McCowan C."/>
            <person name="Murphy C."/>
            <person name="Pearson M."/>
            <person name="Poon T.W."/>
            <person name="Priest M."/>
            <person name="Roberts A."/>
            <person name="Saif S."/>
            <person name="Shea T."/>
            <person name="Sisk P."/>
            <person name="Sykes S."/>
            <person name="Wortman J."/>
            <person name="Nusbaum C."/>
            <person name="Birren B."/>
        </authorList>
    </citation>
    <scope>NUCLEOTIDE SEQUENCE [LARGE SCALE GENOMIC DNA]</scope>
    <source>
        <strain evidence="3">dnLKV3</strain>
    </source>
</reference>
<proteinExistence type="predicted"/>
<dbReference type="HOGENOM" id="CLU_2987049_0_0_10"/>
<dbReference type="Proteomes" id="UP000014200">
    <property type="component" value="Unassembled WGS sequence"/>
</dbReference>
<dbReference type="EMBL" id="ASSP01000038">
    <property type="protein sequence ID" value="EOS07333.1"/>
    <property type="molecule type" value="Genomic_DNA"/>
</dbReference>
<feature type="transmembrane region" description="Helical" evidence="1">
    <location>
        <begin position="20"/>
        <end position="42"/>
    </location>
</feature>
<gene>
    <name evidence="2" type="ORF">C802_04650</name>
</gene>
<keyword evidence="1" id="KW-0812">Transmembrane</keyword>
<accession>R9HTI8</accession>
<dbReference type="STRING" id="1235788.C802_04650"/>
<keyword evidence="1" id="KW-1133">Transmembrane helix</keyword>
<keyword evidence="3" id="KW-1185">Reference proteome</keyword>
<dbReference type="AlphaFoldDB" id="R9HTI8"/>
<comment type="caution">
    <text evidence="2">The sequence shown here is derived from an EMBL/GenBank/DDBJ whole genome shotgun (WGS) entry which is preliminary data.</text>
</comment>
<keyword evidence="1" id="KW-0472">Membrane</keyword>